<reference evidence="3" key="1">
    <citation type="journal article" date="2016" name="Nature">
        <title>Genome evolution in the allotetraploid frog Xenopus laevis.</title>
        <authorList>
            <person name="Session A.M."/>
            <person name="Uno Y."/>
            <person name="Kwon T."/>
            <person name="Chapman J.A."/>
            <person name="Toyoda A."/>
            <person name="Takahashi S."/>
            <person name="Fukui A."/>
            <person name="Hikosaka A."/>
            <person name="Suzuki A."/>
            <person name="Kondo M."/>
            <person name="van Heeringen S.J."/>
            <person name="Quigley I."/>
            <person name="Heinz S."/>
            <person name="Ogino H."/>
            <person name="Ochi H."/>
            <person name="Hellsten U."/>
            <person name="Lyons J.B."/>
            <person name="Simakov O."/>
            <person name="Putnam N."/>
            <person name="Stites J."/>
            <person name="Kuroki Y."/>
            <person name="Tanaka T."/>
            <person name="Michiue T."/>
            <person name="Watanabe M."/>
            <person name="Bogdanovic O."/>
            <person name="Lister R."/>
            <person name="Georgiou G."/>
            <person name="Paranjpe S.S."/>
            <person name="van Kruijsbergen I."/>
            <person name="Shu S."/>
            <person name="Carlson J."/>
            <person name="Kinoshita T."/>
            <person name="Ohta Y."/>
            <person name="Mawaribuchi S."/>
            <person name="Jenkins J."/>
            <person name="Grimwood J."/>
            <person name="Schmutz J."/>
            <person name="Mitros T."/>
            <person name="Mozaffari S.V."/>
            <person name="Suzuki Y."/>
            <person name="Haramoto Y."/>
            <person name="Yamamoto T.S."/>
            <person name="Takagi C."/>
            <person name="Heald R."/>
            <person name="Miller K."/>
            <person name="Haudenschild C."/>
            <person name="Kitzman J."/>
            <person name="Nakayama T."/>
            <person name="Izutsu Y."/>
            <person name="Robert J."/>
            <person name="Fortriede J."/>
            <person name="Burns K."/>
            <person name="Lotay V."/>
            <person name="Karimi K."/>
            <person name="Yasuoka Y."/>
            <person name="Dichmann D.S."/>
            <person name="Flajnik M.F."/>
            <person name="Houston D.W."/>
            <person name="Shendure J."/>
            <person name="DuPasquier L."/>
            <person name="Vize P.D."/>
            <person name="Zorn A.M."/>
            <person name="Ito M."/>
            <person name="Marcotte E.M."/>
            <person name="Wallingford J.B."/>
            <person name="Ito Y."/>
            <person name="Asashima M."/>
            <person name="Ueno N."/>
            <person name="Matsuda Y."/>
            <person name="Veenstra G.J."/>
            <person name="Fujiyama A."/>
            <person name="Harland R.M."/>
            <person name="Taira M."/>
            <person name="Rokhsar D.S."/>
        </authorList>
    </citation>
    <scope>NUCLEOTIDE SEQUENCE [LARGE SCALE GENOMIC DNA]</scope>
    <source>
        <strain evidence="3">J</strain>
    </source>
</reference>
<dbReference type="AlphaFoldDB" id="A0A974C620"/>
<gene>
    <name evidence="2" type="ORF">XELAEV_18038461mg</name>
</gene>
<accession>A0A974C620</accession>
<evidence type="ECO:0000313" key="2">
    <source>
        <dbReference type="EMBL" id="OCT67179.1"/>
    </source>
</evidence>
<feature type="compositionally biased region" description="Low complexity" evidence="1">
    <location>
        <begin position="1"/>
        <end position="14"/>
    </location>
</feature>
<protein>
    <submittedName>
        <fullName evidence="2">Uncharacterized protein</fullName>
    </submittedName>
</protein>
<evidence type="ECO:0000256" key="1">
    <source>
        <dbReference type="SAM" id="MobiDB-lite"/>
    </source>
</evidence>
<dbReference type="Proteomes" id="UP000694892">
    <property type="component" value="Chromosome 8L"/>
</dbReference>
<dbReference type="EMBL" id="CM004480">
    <property type="protein sequence ID" value="OCT67179.1"/>
    <property type="molecule type" value="Genomic_DNA"/>
</dbReference>
<feature type="region of interest" description="Disordered" evidence="1">
    <location>
        <begin position="1"/>
        <end position="32"/>
    </location>
</feature>
<evidence type="ECO:0000313" key="3">
    <source>
        <dbReference type="Proteomes" id="UP000694892"/>
    </source>
</evidence>
<proteinExistence type="predicted"/>
<name>A0A974C620_XENLA</name>
<organism evidence="2 3">
    <name type="scientific">Xenopus laevis</name>
    <name type="common">African clawed frog</name>
    <dbReference type="NCBI Taxonomy" id="8355"/>
    <lineage>
        <taxon>Eukaryota</taxon>
        <taxon>Metazoa</taxon>
        <taxon>Chordata</taxon>
        <taxon>Craniata</taxon>
        <taxon>Vertebrata</taxon>
        <taxon>Euteleostomi</taxon>
        <taxon>Amphibia</taxon>
        <taxon>Batrachia</taxon>
        <taxon>Anura</taxon>
        <taxon>Pipoidea</taxon>
        <taxon>Pipidae</taxon>
        <taxon>Xenopodinae</taxon>
        <taxon>Xenopus</taxon>
        <taxon>Xenopus</taxon>
    </lineage>
</organism>
<sequence>MPLSSNSLQSPPQQEGEERTKMTGGGKKKSSGLFQLICREGAGSLSQIRHGDELHRSLSMTGGCSPIAAHSPQPKEKLSEVLMITCLKEGQNQGS</sequence>